<keyword evidence="2" id="KW-0238">DNA-binding</keyword>
<comment type="caution">
    <text evidence="6">The sequence shown here is derived from an EMBL/GenBank/DDBJ whole genome shotgun (WGS) entry which is preliminary data.</text>
</comment>
<dbReference type="EMBL" id="LNQE01000027">
    <property type="protein sequence ID" value="KUG29875.1"/>
    <property type="molecule type" value="Genomic_DNA"/>
</dbReference>
<dbReference type="GO" id="GO:0003677">
    <property type="term" value="F:DNA binding"/>
    <property type="evidence" value="ECO:0007669"/>
    <property type="project" value="UniProtKB-KW"/>
</dbReference>
<feature type="domain" description="Core-binding (CB)" evidence="5">
    <location>
        <begin position="95"/>
        <end position="185"/>
    </location>
</feature>
<dbReference type="InterPro" id="IPR011010">
    <property type="entry name" value="DNA_brk_join_enz"/>
</dbReference>
<evidence type="ECO:0000256" key="3">
    <source>
        <dbReference type="ARBA" id="ARBA00023172"/>
    </source>
</evidence>
<dbReference type="InterPro" id="IPR010998">
    <property type="entry name" value="Integrase_recombinase_N"/>
</dbReference>
<dbReference type="GO" id="GO:0015074">
    <property type="term" value="P:DNA integration"/>
    <property type="evidence" value="ECO:0007669"/>
    <property type="project" value="InterPro"/>
</dbReference>
<dbReference type="CDD" id="cd00796">
    <property type="entry name" value="INT_Rci_Hp1_C"/>
    <property type="match status" value="1"/>
</dbReference>
<dbReference type="SUPFAM" id="SSF56349">
    <property type="entry name" value="DNA breaking-rejoining enzymes"/>
    <property type="match status" value="1"/>
</dbReference>
<evidence type="ECO:0000256" key="1">
    <source>
        <dbReference type="ARBA" id="ARBA00008857"/>
    </source>
</evidence>
<dbReference type="PROSITE" id="PS51900">
    <property type="entry name" value="CB"/>
    <property type="match status" value="1"/>
</dbReference>
<dbReference type="PROSITE" id="PS51898">
    <property type="entry name" value="TYR_RECOMBINASE"/>
    <property type="match status" value="1"/>
</dbReference>
<dbReference type="Gene3D" id="1.10.150.130">
    <property type="match status" value="1"/>
</dbReference>
<keyword evidence="3" id="KW-0233">DNA recombination</keyword>
<protein>
    <submittedName>
        <fullName evidence="6">Site-specific recombinase, phage integrase family</fullName>
    </submittedName>
</protein>
<dbReference type="InterPro" id="IPR044068">
    <property type="entry name" value="CB"/>
</dbReference>
<accession>A0A0W8GB67</accession>
<dbReference type="PANTHER" id="PTHR30349">
    <property type="entry name" value="PHAGE INTEGRASE-RELATED"/>
    <property type="match status" value="1"/>
</dbReference>
<dbReference type="Pfam" id="PF00589">
    <property type="entry name" value="Phage_integrase"/>
    <property type="match status" value="1"/>
</dbReference>
<evidence type="ECO:0000256" key="2">
    <source>
        <dbReference type="ARBA" id="ARBA00023125"/>
    </source>
</evidence>
<organism evidence="6">
    <name type="scientific">hydrocarbon metagenome</name>
    <dbReference type="NCBI Taxonomy" id="938273"/>
    <lineage>
        <taxon>unclassified sequences</taxon>
        <taxon>metagenomes</taxon>
        <taxon>ecological metagenomes</taxon>
    </lineage>
</organism>
<evidence type="ECO:0000259" key="4">
    <source>
        <dbReference type="PROSITE" id="PS51898"/>
    </source>
</evidence>
<dbReference type="AlphaFoldDB" id="A0A0W8GB67"/>
<comment type="similarity">
    <text evidence="1">Belongs to the 'phage' integrase family.</text>
</comment>
<dbReference type="InterPro" id="IPR013762">
    <property type="entry name" value="Integrase-like_cat_sf"/>
</dbReference>
<dbReference type="InterPro" id="IPR002104">
    <property type="entry name" value="Integrase_catalytic"/>
</dbReference>
<reference evidence="6" key="1">
    <citation type="journal article" date="2015" name="Proc. Natl. Acad. Sci. U.S.A.">
        <title>Networks of energetic and metabolic interactions define dynamics in microbial communities.</title>
        <authorList>
            <person name="Embree M."/>
            <person name="Liu J.K."/>
            <person name="Al-Bassam M.M."/>
            <person name="Zengler K."/>
        </authorList>
    </citation>
    <scope>NUCLEOTIDE SEQUENCE</scope>
</reference>
<feature type="domain" description="Tyr recombinase" evidence="4">
    <location>
        <begin position="207"/>
        <end position="385"/>
    </location>
</feature>
<proteinExistence type="inferred from homology"/>
<name>A0A0W8GB67_9ZZZZ</name>
<sequence length="411" mass="46285">MQWIQTNFPGVRYREHPTRRHGVKPDRYFVIRYQTDGKRREEGLGWGSEGWTAQKAAVVLAGLKNAHITGEGPKSLKDKREMEKVKDEARAREKAIQEAAAVSFGSIFSGPYLANARQNKKRNSVVTEEGLYSKWIAPTIGDVALQDISPFHLERIKKRMSDAGLSARSVYYALCVVRQVFHFARDRDMTACESPTSKVKAPKADNRRLRFLSHGEAERLLAYVRERSADLYAISLISLHCGLRAGEIFNLAWGDVDFERETLTLRNTKNGRTRMAYMTAMVKDQLAARTRGGPGDMVFPARGGERRTSVSDAFERAVKALGFNEGVTDTRQRVVFHTLRHTFASWLVEQGTDLYSVKELMGHRTITMTERYSHLAPDSLRRAVKSLEAGFAARAASSKAAMGEKTARRKP</sequence>
<evidence type="ECO:0000313" key="6">
    <source>
        <dbReference type="EMBL" id="KUG29875.1"/>
    </source>
</evidence>
<evidence type="ECO:0000259" key="5">
    <source>
        <dbReference type="PROSITE" id="PS51900"/>
    </source>
</evidence>
<gene>
    <name evidence="6" type="ORF">ASZ90_000239</name>
</gene>
<dbReference type="GO" id="GO:0006310">
    <property type="term" value="P:DNA recombination"/>
    <property type="evidence" value="ECO:0007669"/>
    <property type="project" value="UniProtKB-KW"/>
</dbReference>
<dbReference type="Gene3D" id="1.10.443.10">
    <property type="entry name" value="Intergrase catalytic core"/>
    <property type="match status" value="1"/>
</dbReference>
<dbReference type="PANTHER" id="PTHR30349:SF64">
    <property type="entry name" value="PROPHAGE INTEGRASE INTD-RELATED"/>
    <property type="match status" value="1"/>
</dbReference>
<dbReference type="InterPro" id="IPR050090">
    <property type="entry name" value="Tyrosine_recombinase_XerCD"/>
</dbReference>